<protein>
    <submittedName>
        <fullName evidence="1">Uncharacterized protein</fullName>
    </submittedName>
</protein>
<comment type="caution">
    <text evidence="1">The sequence shown here is derived from an EMBL/GenBank/DDBJ whole genome shotgun (WGS) entry which is preliminary data.</text>
</comment>
<dbReference type="AlphaFoldDB" id="A0A6V7VVJ7"/>
<reference evidence="1 2" key="1">
    <citation type="submission" date="2020-08" db="EMBL/GenBank/DDBJ databases">
        <authorList>
            <person name="Koutsovoulos G."/>
            <person name="Danchin GJ E."/>
        </authorList>
    </citation>
    <scope>NUCLEOTIDE SEQUENCE [LARGE SCALE GENOMIC DNA]</scope>
</reference>
<accession>A0A6V7VVJ7</accession>
<proteinExistence type="predicted"/>
<sequence>MPKNFESIDKLGHENYEMLDKLNFGVLLKIRGICSNLWHYFKELNGNMAGICSHEDFKIIFDKMLLDHNLNFKVEDKEVFEETAAKEALKYLNKIEEKAKGEVKEDVKVTKETKVKENKLNKTNKDLMNKKLGRSKSELSPLNKLTRTLTKFKNVLKLVRVVTTLNSKSGTNYKKDRSEFSKLPSKKKMREIRLCLTLILRTRVWKVGRS</sequence>
<dbReference type="EMBL" id="CAJEWN010000329">
    <property type="protein sequence ID" value="CAD2178833.1"/>
    <property type="molecule type" value="Genomic_DNA"/>
</dbReference>
<organism evidence="1 2">
    <name type="scientific">Meloidogyne enterolobii</name>
    <name type="common">Root-knot nematode worm</name>
    <name type="synonym">Meloidogyne mayaguensis</name>
    <dbReference type="NCBI Taxonomy" id="390850"/>
    <lineage>
        <taxon>Eukaryota</taxon>
        <taxon>Metazoa</taxon>
        <taxon>Ecdysozoa</taxon>
        <taxon>Nematoda</taxon>
        <taxon>Chromadorea</taxon>
        <taxon>Rhabditida</taxon>
        <taxon>Tylenchina</taxon>
        <taxon>Tylenchomorpha</taxon>
        <taxon>Tylenchoidea</taxon>
        <taxon>Meloidogynidae</taxon>
        <taxon>Meloidogyninae</taxon>
        <taxon>Meloidogyne</taxon>
    </lineage>
</organism>
<evidence type="ECO:0000313" key="2">
    <source>
        <dbReference type="Proteomes" id="UP000580250"/>
    </source>
</evidence>
<dbReference type="Proteomes" id="UP000580250">
    <property type="component" value="Unassembled WGS sequence"/>
</dbReference>
<gene>
    <name evidence="1" type="ORF">MENT_LOCUS30794</name>
</gene>
<evidence type="ECO:0000313" key="1">
    <source>
        <dbReference type="EMBL" id="CAD2178833.1"/>
    </source>
</evidence>
<name>A0A6V7VVJ7_MELEN</name>